<organism evidence="1 2">
    <name type="scientific">Prevotella aurantiaca</name>
    <dbReference type="NCBI Taxonomy" id="596085"/>
    <lineage>
        <taxon>Bacteria</taxon>
        <taxon>Pseudomonadati</taxon>
        <taxon>Bacteroidota</taxon>
        <taxon>Bacteroidia</taxon>
        <taxon>Bacteroidales</taxon>
        <taxon>Prevotellaceae</taxon>
        <taxon>Prevotella</taxon>
    </lineage>
</organism>
<name>A0A930N079_9BACT</name>
<reference evidence="1" key="1">
    <citation type="submission" date="2020-04" db="EMBL/GenBank/DDBJ databases">
        <title>Deep metagenomics examines the oral microbiome during advanced dental caries in children, revealing novel taxa and co-occurrences with host molecules.</title>
        <authorList>
            <person name="Baker J.L."/>
            <person name="Morton J.T."/>
            <person name="Dinis M."/>
            <person name="Alvarez R."/>
            <person name="Tran N.C."/>
            <person name="Knight R."/>
            <person name="Edlund A."/>
        </authorList>
    </citation>
    <scope>NUCLEOTIDE SEQUENCE</scope>
    <source>
        <strain evidence="1">JCVI_44_bin.5</strain>
    </source>
</reference>
<dbReference type="AlphaFoldDB" id="A0A930N079"/>
<protein>
    <recommendedName>
        <fullName evidence="3">DUF4304 domain-containing protein</fullName>
    </recommendedName>
</protein>
<accession>A0A930N079</accession>
<dbReference type="Proteomes" id="UP000771736">
    <property type="component" value="Unassembled WGS sequence"/>
</dbReference>
<evidence type="ECO:0000313" key="1">
    <source>
        <dbReference type="EMBL" id="MBF1384848.1"/>
    </source>
</evidence>
<dbReference type="EMBL" id="JABZSJ010000048">
    <property type="protein sequence ID" value="MBF1384848.1"/>
    <property type="molecule type" value="Genomic_DNA"/>
</dbReference>
<dbReference type="RefSeq" id="WP_273160625.1">
    <property type="nucleotide sequence ID" value="NZ_CAUOTG010000036.1"/>
</dbReference>
<sequence length="213" mass="24775">METKEIKTLLRTNLESILSKTFAQYGFKWKKSSCKFQRKMEDFEQSILFFFSPAKLFDDKSLGHIDIMIRLDSKEINKLATILKGAETKFDSIETVVNVNVGLIVGKKAINWKPISIEEMNRLIETDIKSLLVEKIVPFLNDRGNIRKVLNDFENTEPYFFSNSNDVVALLAITMYSMLNDHESARKVAAKYYLPDEIYRKKYKTLLHQLNCI</sequence>
<comment type="caution">
    <text evidence="1">The sequence shown here is derived from an EMBL/GenBank/DDBJ whole genome shotgun (WGS) entry which is preliminary data.</text>
</comment>
<gene>
    <name evidence="1" type="ORF">HXN26_08385</name>
</gene>
<evidence type="ECO:0008006" key="3">
    <source>
        <dbReference type="Google" id="ProtNLM"/>
    </source>
</evidence>
<evidence type="ECO:0000313" key="2">
    <source>
        <dbReference type="Proteomes" id="UP000771736"/>
    </source>
</evidence>
<proteinExistence type="predicted"/>